<evidence type="ECO:0000313" key="20">
    <source>
        <dbReference type="Proteomes" id="UP000243975"/>
    </source>
</evidence>
<accession>A0A118K5X9</accession>
<keyword evidence="7" id="KW-0732">Signal</keyword>
<organism evidence="19 20">
    <name type="scientific">Cynara cardunculus var. scolymus</name>
    <name type="common">Globe artichoke</name>
    <name type="synonym">Cynara scolymus</name>
    <dbReference type="NCBI Taxonomy" id="59895"/>
    <lineage>
        <taxon>Eukaryota</taxon>
        <taxon>Viridiplantae</taxon>
        <taxon>Streptophyta</taxon>
        <taxon>Embryophyta</taxon>
        <taxon>Tracheophyta</taxon>
        <taxon>Spermatophyta</taxon>
        <taxon>Magnoliopsida</taxon>
        <taxon>eudicotyledons</taxon>
        <taxon>Gunneridae</taxon>
        <taxon>Pentapetalae</taxon>
        <taxon>asterids</taxon>
        <taxon>campanulids</taxon>
        <taxon>Asterales</taxon>
        <taxon>Asteraceae</taxon>
        <taxon>Carduoideae</taxon>
        <taxon>Cardueae</taxon>
        <taxon>Carduinae</taxon>
        <taxon>Cynara</taxon>
    </lineage>
</organism>
<keyword evidence="9 15" id="KW-0547">Nucleotide-binding</keyword>
<evidence type="ECO:0000256" key="3">
    <source>
        <dbReference type="ARBA" id="ARBA00022475"/>
    </source>
</evidence>
<keyword evidence="8" id="KW-0430">Lectin</keyword>
<evidence type="ECO:0000256" key="11">
    <source>
        <dbReference type="ARBA" id="ARBA00022840"/>
    </source>
</evidence>
<dbReference type="InterPro" id="IPR036404">
    <property type="entry name" value="Jacalin-like_lectin_dom_sf"/>
</dbReference>
<dbReference type="STRING" id="59895.A0A118K5X9"/>
<keyword evidence="12" id="KW-1133">Transmembrane helix</keyword>
<dbReference type="InterPro" id="IPR000719">
    <property type="entry name" value="Prot_kinase_dom"/>
</dbReference>
<dbReference type="InterPro" id="IPR001245">
    <property type="entry name" value="Ser-Thr/Tyr_kinase_cat_dom"/>
</dbReference>
<keyword evidence="10" id="KW-0418">Kinase</keyword>
<feature type="domain" description="Protein kinase" evidence="17">
    <location>
        <begin position="24"/>
        <end position="307"/>
    </location>
</feature>
<comment type="caution">
    <text evidence="19">The sequence shown here is derived from an EMBL/GenBank/DDBJ whole genome shotgun (WGS) entry which is preliminary data.</text>
</comment>
<dbReference type="OMA" id="TRFSESW"/>
<evidence type="ECO:0000256" key="6">
    <source>
        <dbReference type="ARBA" id="ARBA00022692"/>
    </source>
</evidence>
<keyword evidence="11 15" id="KW-0067">ATP-binding</keyword>
<dbReference type="Gene3D" id="3.30.200.20">
    <property type="entry name" value="Phosphorylase Kinase, domain 1"/>
    <property type="match status" value="1"/>
</dbReference>
<sequence length="440" mass="49049">MSNIPELDHLKLSLDDIKLATNNFADDNLIGHGGFGRVYKGQLPVSTRSSEPAGTINVAIKRLDGKHGQGEHEFLMEIFMLASYKHDNLVTLIGFTDEGGEKIIVYKHEARGSLDKYLANKDLTWSQRLQICLGAARGLVYLHSGAGLGHRVLHRDIKSSNILLDVNWEAKISDFGLSKIGPTNQAHTFLVTKACGTIGYVDPQYVKTGTLSKESDVYSFGVVLFEVLCGRFAFVGEYEDERRFLVGLVKHHEGSKTLDKIILPNLQEQMKPDSLDAFLRIALQCLNEQKKYRPTMRSIVQELEIALQLQTNITSTRLWGSFAGGEPWSIRLESHQKLRKIFIDHQSFIYSIAFATQDINNDLEIIGIQGTFGVVPTVPFGNIPLISSLCFLTNKKTHGPFGMEEGTRFSESWNVGSLRGFYGRAGSYLDSFGCLLKAMP</sequence>
<dbReference type="GO" id="GO:0004714">
    <property type="term" value="F:transmembrane receptor protein tyrosine kinase activity"/>
    <property type="evidence" value="ECO:0007669"/>
    <property type="project" value="InterPro"/>
</dbReference>
<evidence type="ECO:0000259" key="18">
    <source>
        <dbReference type="PROSITE" id="PS51752"/>
    </source>
</evidence>
<gene>
    <name evidence="19" type="ORF">Ccrd_011817</name>
</gene>
<dbReference type="PROSITE" id="PS50011">
    <property type="entry name" value="PROTEIN_KINASE_DOM"/>
    <property type="match status" value="1"/>
</dbReference>
<dbReference type="PANTHER" id="PTHR27003:SF326">
    <property type="entry name" value="PROTEIN KINASE DOMAIN-CONTAINING PROTEIN"/>
    <property type="match status" value="1"/>
</dbReference>
<dbReference type="GO" id="GO:0051707">
    <property type="term" value="P:response to other organism"/>
    <property type="evidence" value="ECO:0007669"/>
    <property type="project" value="UniProtKB-ARBA"/>
</dbReference>
<evidence type="ECO:0000256" key="15">
    <source>
        <dbReference type="PROSITE-ProRule" id="PRU10141"/>
    </source>
</evidence>
<keyword evidence="14" id="KW-1015">Disulfide bond</keyword>
<keyword evidence="3" id="KW-1003">Cell membrane</keyword>
<comment type="similarity">
    <text evidence="2">Belongs to the jacalin lectin family.</text>
</comment>
<keyword evidence="20" id="KW-1185">Reference proteome</keyword>
<comment type="subcellular location">
    <subcellularLocation>
        <location evidence="1">Cell membrane</location>
        <topology evidence="1">Single-pass membrane protein</topology>
    </subcellularLocation>
</comment>
<dbReference type="PROSITE" id="PS00107">
    <property type="entry name" value="PROTEIN_KINASE_ATP"/>
    <property type="match status" value="1"/>
</dbReference>
<evidence type="ECO:0000313" key="19">
    <source>
        <dbReference type="EMBL" id="KVI09795.1"/>
    </source>
</evidence>
<reference evidence="19 20" key="1">
    <citation type="journal article" date="2016" name="Sci. Rep.">
        <title>The genome sequence of the outbreeding globe artichoke constructed de novo incorporating a phase-aware low-pass sequencing strategy of F1 progeny.</title>
        <authorList>
            <person name="Scaglione D."/>
            <person name="Reyes-Chin-Wo S."/>
            <person name="Acquadro A."/>
            <person name="Froenicke L."/>
            <person name="Portis E."/>
            <person name="Beitel C."/>
            <person name="Tirone M."/>
            <person name="Mauro R."/>
            <person name="Lo Monaco A."/>
            <person name="Mauromicale G."/>
            <person name="Faccioli P."/>
            <person name="Cattivelli L."/>
            <person name="Rieseberg L."/>
            <person name="Michelmore R."/>
            <person name="Lanteri S."/>
        </authorList>
    </citation>
    <scope>NUCLEOTIDE SEQUENCE [LARGE SCALE GENOMIC DNA]</scope>
    <source>
        <strain evidence="19">2C</strain>
    </source>
</reference>
<evidence type="ECO:0000256" key="2">
    <source>
        <dbReference type="ARBA" id="ARBA00006568"/>
    </source>
</evidence>
<feature type="domain" description="Jacalin-type lectin" evidence="18">
    <location>
        <begin position="313"/>
        <end position="438"/>
    </location>
</feature>
<evidence type="ECO:0000256" key="4">
    <source>
        <dbReference type="ARBA" id="ARBA00022527"/>
    </source>
</evidence>
<dbReference type="GO" id="GO:0009506">
    <property type="term" value="C:plasmodesma"/>
    <property type="evidence" value="ECO:0007669"/>
    <property type="project" value="TreeGrafter"/>
</dbReference>
<keyword evidence="13" id="KW-0472">Membrane</keyword>
<dbReference type="SMART" id="SM00915">
    <property type="entry name" value="Jacalin"/>
    <property type="match status" value="1"/>
</dbReference>
<dbReference type="GO" id="GO:0005886">
    <property type="term" value="C:plasma membrane"/>
    <property type="evidence" value="ECO:0007669"/>
    <property type="project" value="UniProtKB-SubCell"/>
</dbReference>
<evidence type="ECO:0000256" key="16">
    <source>
        <dbReference type="RuleBase" id="RU000304"/>
    </source>
</evidence>
<proteinExistence type="inferred from homology"/>
<dbReference type="FunFam" id="3.30.200.20:FF:000039">
    <property type="entry name" value="receptor-like protein kinase FERONIA"/>
    <property type="match status" value="1"/>
</dbReference>
<dbReference type="Gene3D" id="1.10.510.10">
    <property type="entry name" value="Transferase(Phosphotransferase) domain 1"/>
    <property type="match status" value="1"/>
</dbReference>
<evidence type="ECO:0000256" key="8">
    <source>
        <dbReference type="ARBA" id="ARBA00022734"/>
    </source>
</evidence>
<dbReference type="InterPro" id="IPR017441">
    <property type="entry name" value="Protein_kinase_ATP_BS"/>
</dbReference>
<dbReference type="SUPFAM" id="SSF56112">
    <property type="entry name" value="Protein kinase-like (PK-like)"/>
    <property type="match status" value="1"/>
</dbReference>
<evidence type="ECO:0000256" key="10">
    <source>
        <dbReference type="ARBA" id="ARBA00022777"/>
    </source>
</evidence>
<evidence type="ECO:0000256" key="7">
    <source>
        <dbReference type="ARBA" id="ARBA00022729"/>
    </source>
</evidence>
<evidence type="ECO:0000256" key="1">
    <source>
        <dbReference type="ARBA" id="ARBA00004162"/>
    </source>
</evidence>
<dbReference type="InterPro" id="IPR045272">
    <property type="entry name" value="ANXUR1/2-like"/>
</dbReference>
<dbReference type="InterPro" id="IPR001229">
    <property type="entry name" value="Jacalin-like_lectin_dom"/>
</dbReference>
<evidence type="ECO:0000256" key="13">
    <source>
        <dbReference type="ARBA" id="ARBA00023136"/>
    </source>
</evidence>
<dbReference type="GO" id="GO:0005524">
    <property type="term" value="F:ATP binding"/>
    <property type="evidence" value="ECO:0007669"/>
    <property type="project" value="UniProtKB-UniRule"/>
</dbReference>
<dbReference type="FunFam" id="1.10.510.10:FF:000468">
    <property type="entry name" value="PTI1-like tyrosine-protein kinase 3"/>
    <property type="match status" value="1"/>
</dbReference>
<dbReference type="EMBL" id="LEKV01001042">
    <property type="protein sequence ID" value="KVI09795.1"/>
    <property type="molecule type" value="Genomic_DNA"/>
</dbReference>
<keyword evidence="5" id="KW-0808">Transferase</keyword>
<evidence type="ECO:0000259" key="17">
    <source>
        <dbReference type="PROSITE" id="PS50011"/>
    </source>
</evidence>
<dbReference type="Pfam" id="PF01419">
    <property type="entry name" value="Jacalin"/>
    <property type="match status" value="1"/>
</dbReference>
<dbReference type="GO" id="GO:0004674">
    <property type="term" value="F:protein serine/threonine kinase activity"/>
    <property type="evidence" value="ECO:0007669"/>
    <property type="project" value="UniProtKB-KW"/>
</dbReference>
<name>A0A118K5X9_CYNCS</name>
<evidence type="ECO:0000256" key="9">
    <source>
        <dbReference type="ARBA" id="ARBA00022741"/>
    </source>
</evidence>
<dbReference type="PROSITE" id="PS00108">
    <property type="entry name" value="PROTEIN_KINASE_ST"/>
    <property type="match status" value="1"/>
</dbReference>
<feature type="binding site" evidence="15">
    <location>
        <position position="61"/>
    </location>
    <ligand>
        <name>ATP</name>
        <dbReference type="ChEBI" id="CHEBI:30616"/>
    </ligand>
</feature>
<dbReference type="Pfam" id="PF07714">
    <property type="entry name" value="PK_Tyr_Ser-Thr"/>
    <property type="match status" value="1"/>
</dbReference>
<dbReference type="SMART" id="SM00220">
    <property type="entry name" value="S_TKc"/>
    <property type="match status" value="1"/>
</dbReference>
<evidence type="ECO:0000256" key="14">
    <source>
        <dbReference type="ARBA" id="ARBA00023157"/>
    </source>
</evidence>
<dbReference type="Gramene" id="KVI09795">
    <property type="protein sequence ID" value="KVI09795"/>
    <property type="gene ID" value="Ccrd_011817"/>
</dbReference>
<evidence type="ECO:0000256" key="12">
    <source>
        <dbReference type="ARBA" id="ARBA00022989"/>
    </source>
</evidence>
<protein>
    <submittedName>
        <fullName evidence="19">Concanavalin A-like lectin/glucanase, subgroup</fullName>
    </submittedName>
</protein>
<dbReference type="PROSITE" id="PS51752">
    <property type="entry name" value="JACALIN_LECTIN"/>
    <property type="match status" value="1"/>
</dbReference>
<dbReference type="InterPro" id="IPR011009">
    <property type="entry name" value="Kinase-like_dom_sf"/>
</dbReference>
<keyword evidence="6" id="KW-0812">Transmembrane</keyword>
<dbReference type="Proteomes" id="UP000243975">
    <property type="component" value="Unassembled WGS sequence"/>
</dbReference>
<keyword evidence="4 16" id="KW-0723">Serine/threonine-protein kinase</keyword>
<dbReference type="SUPFAM" id="SSF51101">
    <property type="entry name" value="Mannose-binding lectins"/>
    <property type="match status" value="1"/>
</dbReference>
<evidence type="ECO:0000256" key="5">
    <source>
        <dbReference type="ARBA" id="ARBA00022679"/>
    </source>
</evidence>
<comment type="similarity">
    <text evidence="16">Belongs to the protein kinase superfamily.</text>
</comment>
<dbReference type="GO" id="GO:0030246">
    <property type="term" value="F:carbohydrate binding"/>
    <property type="evidence" value="ECO:0007669"/>
    <property type="project" value="UniProtKB-KW"/>
</dbReference>
<dbReference type="PANTHER" id="PTHR27003">
    <property type="entry name" value="OS07G0166700 PROTEIN"/>
    <property type="match status" value="1"/>
</dbReference>
<dbReference type="AlphaFoldDB" id="A0A118K5X9"/>
<dbReference type="InterPro" id="IPR008271">
    <property type="entry name" value="Ser/Thr_kinase_AS"/>
</dbReference>
<dbReference type="Gene3D" id="2.100.10.30">
    <property type="entry name" value="Jacalin-like lectin domain"/>
    <property type="match status" value="1"/>
</dbReference>